<dbReference type="GO" id="GO:0016620">
    <property type="term" value="F:oxidoreductase activity, acting on the aldehyde or oxo group of donors, NAD or NADP as acceptor"/>
    <property type="evidence" value="ECO:0007669"/>
    <property type="project" value="InterPro"/>
</dbReference>
<dbReference type="SUPFAM" id="SSF53720">
    <property type="entry name" value="ALDH-like"/>
    <property type="match status" value="1"/>
</dbReference>
<proteinExistence type="inferred from homology"/>
<evidence type="ECO:0000256" key="1">
    <source>
        <dbReference type="ARBA" id="ARBA00009986"/>
    </source>
</evidence>
<dbReference type="FunFam" id="3.40.309.10:FF:000009">
    <property type="entry name" value="Aldehyde dehydrogenase A"/>
    <property type="match status" value="1"/>
</dbReference>
<feature type="active site" evidence="4 5">
    <location>
        <position position="207"/>
    </location>
</feature>
<protein>
    <recommendedName>
        <fullName evidence="3">Aldehyde dehydrogenase</fullName>
    </recommendedName>
</protein>
<dbReference type="GO" id="GO:0006081">
    <property type="term" value="P:aldehyde metabolic process"/>
    <property type="evidence" value="ECO:0007669"/>
    <property type="project" value="InterPro"/>
</dbReference>
<dbReference type="Gene3D" id="3.40.605.10">
    <property type="entry name" value="Aldehyde Dehydrogenase, Chain A, domain 1"/>
    <property type="match status" value="1"/>
</dbReference>
<dbReference type="CDD" id="cd07099">
    <property type="entry name" value="ALDH_DDALDH"/>
    <property type="match status" value="1"/>
</dbReference>
<dbReference type="Pfam" id="PF00171">
    <property type="entry name" value="Aldedh"/>
    <property type="match status" value="1"/>
</dbReference>
<evidence type="ECO:0000256" key="6">
    <source>
        <dbReference type="RuleBase" id="RU003345"/>
    </source>
</evidence>
<evidence type="ECO:0000256" key="5">
    <source>
        <dbReference type="PROSITE-ProRule" id="PRU10007"/>
    </source>
</evidence>
<dbReference type="PROSITE" id="PS00687">
    <property type="entry name" value="ALDEHYDE_DEHYDR_GLU"/>
    <property type="match status" value="1"/>
</dbReference>
<feature type="domain" description="Aldehyde dehydrogenase" evidence="7">
    <location>
        <begin position="6"/>
        <end position="431"/>
    </location>
</feature>
<feature type="active site" evidence="4">
    <location>
        <position position="241"/>
    </location>
</feature>
<name>A0A1B2DQM2_9BACL</name>
<dbReference type="PANTHER" id="PTHR11699">
    <property type="entry name" value="ALDEHYDE DEHYDROGENASE-RELATED"/>
    <property type="match status" value="1"/>
</dbReference>
<dbReference type="EMBL" id="CP016808">
    <property type="protein sequence ID" value="ANY69995.1"/>
    <property type="molecule type" value="Genomic_DNA"/>
</dbReference>
<dbReference type="InterPro" id="IPR016161">
    <property type="entry name" value="Ald_DH/histidinol_DH"/>
</dbReference>
<dbReference type="InterPro" id="IPR012394">
    <property type="entry name" value="Aldehyde_DH_NAD(P)"/>
</dbReference>
<dbReference type="InterPro" id="IPR016162">
    <property type="entry name" value="Ald_DH_N"/>
</dbReference>
<evidence type="ECO:0000313" key="8">
    <source>
        <dbReference type="EMBL" id="ANY69995.1"/>
    </source>
</evidence>
<dbReference type="AlphaFoldDB" id="A0A1B2DQM2"/>
<evidence type="ECO:0000256" key="2">
    <source>
        <dbReference type="ARBA" id="ARBA00023002"/>
    </source>
</evidence>
<reference evidence="8" key="1">
    <citation type="submission" date="2016-08" db="EMBL/GenBank/DDBJ databases">
        <title>Complete Genome Seqeunce of Paenibacillus sp. BIHB 4019 from tea rhizoplane.</title>
        <authorList>
            <person name="Thakur R."/>
            <person name="Swarnkar M.K."/>
            <person name="Gulati A."/>
        </authorList>
    </citation>
    <scope>NUCLEOTIDE SEQUENCE [LARGE SCALE GENOMIC DNA]</scope>
    <source>
        <strain evidence="8">BIHB4019</strain>
    </source>
</reference>
<evidence type="ECO:0000256" key="3">
    <source>
        <dbReference type="PIRNR" id="PIRNR036492"/>
    </source>
</evidence>
<dbReference type="InterPro" id="IPR029510">
    <property type="entry name" value="Ald_DH_CS_GLU"/>
</dbReference>
<gene>
    <name evidence="8" type="ORF">BBD42_28455</name>
</gene>
<comment type="similarity">
    <text evidence="1 3 6">Belongs to the aldehyde dehydrogenase family.</text>
</comment>
<dbReference type="Gene3D" id="3.40.309.10">
    <property type="entry name" value="Aldehyde Dehydrogenase, Chain A, domain 2"/>
    <property type="match status" value="1"/>
</dbReference>
<keyword evidence="2 3" id="KW-0560">Oxidoreductase</keyword>
<sequence length="470" mass="50825">MKEMFAARAAAPGWRALPVRDRMQPIRFVRQLLVRDLDEWIALLGQEAGKTPMDALTTDLLTVIQAIAYYEKNTAKLLRSRRVRTPLWLAGSSSHIAYEPCGVAAIIAPWNFPLQLTLIPALAAAAVGNTVLLKPSEKLPLLSKRIAALIEEAAFPPGVLQLVEGGQAEAERLIDARPDKLWFTGSEAAGRSVLARAGAQLIPCVLELGGKDPMIVCADAHIERAARAAVWGAFLHSGQVCISVERVYVHESIYAAFLAAVVAYTRELRQAEGGSWSEIGALATEEGWHKVKRLLDDAVAKGASIAAGGLPPGAEPPLFPPTVLTGVTEEMQLMQEEIFGPLLPIMAFQSEDEVIRLANASPYGLSASIFTANRKKGLALAARLETGSCSINDVVRHIGNMHLPFGGVKASGFGRAHGEEGLLAFCRSKSVMVNAGRSSSQINWFPYREQAFSGLKQAIGYMYGRRRGRR</sequence>
<accession>A0A1B2DQM2</accession>
<dbReference type="InterPro" id="IPR015590">
    <property type="entry name" value="Aldehyde_DH_dom"/>
</dbReference>
<dbReference type="InterPro" id="IPR016163">
    <property type="entry name" value="Ald_DH_C"/>
</dbReference>
<organism evidence="8">
    <name type="scientific">Paenibacillus sp. BIHB 4019</name>
    <dbReference type="NCBI Taxonomy" id="1870819"/>
    <lineage>
        <taxon>Bacteria</taxon>
        <taxon>Bacillati</taxon>
        <taxon>Bacillota</taxon>
        <taxon>Bacilli</taxon>
        <taxon>Bacillales</taxon>
        <taxon>Paenibacillaceae</taxon>
        <taxon>Paenibacillus</taxon>
    </lineage>
</organism>
<dbReference type="PIRSF" id="PIRSF036492">
    <property type="entry name" value="ALDH"/>
    <property type="match status" value="1"/>
</dbReference>
<evidence type="ECO:0000256" key="4">
    <source>
        <dbReference type="PIRSR" id="PIRSR036492-1"/>
    </source>
</evidence>
<evidence type="ECO:0000259" key="7">
    <source>
        <dbReference type="Pfam" id="PF00171"/>
    </source>
</evidence>